<gene>
    <name evidence="3" type="ORF">SAMN04488047_1058</name>
</gene>
<feature type="region of interest" description="Disordered" evidence="2">
    <location>
        <begin position="240"/>
        <end position="263"/>
    </location>
</feature>
<evidence type="ECO:0000313" key="3">
    <source>
        <dbReference type="EMBL" id="SFP31233.1"/>
    </source>
</evidence>
<feature type="region of interest" description="Disordered" evidence="2">
    <location>
        <begin position="522"/>
        <end position="563"/>
    </location>
</feature>
<feature type="compositionally biased region" description="Basic and acidic residues" evidence="2">
    <location>
        <begin position="536"/>
        <end position="550"/>
    </location>
</feature>
<evidence type="ECO:0008006" key="5">
    <source>
        <dbReference type="Google" id="ProtNLM"/>
    </source>
</evidence>
<accession>A0A1I5PB87</accession>
<dbReference type="Proteomes" id="UP000199356">
    <property type="component" value="Unassembled WGS sequence"/>
</dbReference>
<feature type="compositionally biased region" description="Basic residues" evidence="2">
    <location>
        <begin position="551"/>
        <end position="563"/>
    </location>
</feature>
<dbReference type="Gene3D" id="3.30.930.30">
    <property type="match status" value="1"/>
</dbReference>
<proteinExistence type="predicted"/>
<keyword evidence="4" id="KW-1185">Reference proteome</keyword>
<protein>
    <recommendedName>
        <fullName evidence="5">Plasmid recombination enzyme</fullName>
    </recommendedName>
</protein>
<dbReference type="RefSeq" id="WP_093420089.1">
    <property type="nucleotide sequence ID" value="NZ_FOXA01000005.1"/>
</dbReference>
<dbReference type="AlphaFoldDB" id="A0A1I5PB87"/>
<evidence type="ECO:0000256" key="2">
    <source>
        <dbReference type="SAM" id="MobiDB-lite"/>
    </source>
</evidence>
<sequence length="563" mass="63214">MSREHPVVLRFQSLFPAALGRMAMHARRTGGPLDHVERDFAARNRTLVGPDFAREVRAEIRAMKRRNRDEEVEALLRQKRKAQAKRRREAGLQDPWKASEGGPLREAILTANKEFFHATHDTPGDDVVVTYGVGKNGETVRNRLCGKKIREFEKRGRRFFEEHFPGAVRHLRLDLDEQTPHFHALLLQRTEKTSARRGKQDLIQPSSNPLLANYERAQDAAGAWFADVGLARGARSAKARREAREADIPESARRRHVSPRERREARLARQLAAEKTVAHQQAEAFLEWVMANSAREFAELTERRAAERERQAENLFKEARALSRSAADRHATTEALGRAFEVGVSAIEGKVLAHRPGKNEREPEGLKFGAAAPREKASREELAAAVRPAMAPLVRIARQIASLEAREQEADRALAEAARRARVIAAHLPDPSLPEAARLLAVAAGAEVDYSEESFPGAWAVPADADPAETQKALDGFDNRTLLERHSACLDAVLLCEEHPDLRVDFDRGRRVLEVGAKQRGLDIDTGQHDPSAAIDPERAKLHLDSELRPQRKTRRLSRQRVR</sequence>
<dbReference type="OrthoDB" id="7586183at2"/>
<name>A0A1I5PB87_9RHOB</name>
<evidence type="ECO:0000313" key="4">
    <source>
        <dbReference type="Proteomes" id="UP000199356"/>
    </source>
</evidence>
<keyword evidence="1" id="KW-0175">Coiled coil</keyword>
<dbReference type="STRING" id="441119.SAMN04488047_1058"/>
<feature type="coiled-coil region" evidence="1">
    <location>
        <begin position="393"/>
        <end position="420"/>
    </location>
</feature>
<feature type="coiled-coil region" evidence="1">
    <location>
        <begin position="53"/>
        <end position="85"/>
    </location>
</feature>
<dbReference type="EMBL" id="FOXA01000005">
    <property type="protein sequence ID" value="SFP31233.1"/>
    <property type="molecule type" value="Genomic_DNA"/>
</dbReference>
<organism evidence="3 4">
    <name type="scientific">Tranquillimonas alkanivorans</name>
    <dbReference type="NCBI Taxonomy" id="441119"/>
    <lineage>
        <taxon>Bacteria</taxon>
        <taxon>Pseudomonadati</taxon>
        <taxon>Pseudomonadota</taxon>
        <taxon>Alphaproteobacteria</taxon>
        <taxon>Rhodobacterales</taxon>
        <taxon>Roseobacteraceae</taxon>
        <taxon>Tranquillimonas</taxon>
    </lineage>
</organism>
<evidence type="ECO:0000256" key="1">
    <source>
        <dbReference type="SAM" id="Coils"/>
    </source>
</evidence>
<reference evidence="4" key="1">
    <citation type="submission" date="2016-10" db="EMBL/GenBank/DDBJ databases">
        <authorList>
            <person name="Varghese N."/>
            <person name="Submissions S."/>
        </authorList>
    </citation>
    <scope>NUCLEOTIDE SEQUENCE [LARGE SCALE GENOMIC DNA]</scope>
    <source>
        <strain evidence="4">DSM 19547</strain>
    </source>
</reference>
<feature type="coiled-coil region" evidence="1">
    <location>
        <begin position="290"/>
        <end position="318"/>
    </location>
</feature>